<keyword evidence="2" id="KW-0238">DNA-binding</keyword>
<keyword evidence="1" id="KW-0805">Transcription regulation</keyword>
<keyword evidence="6" id="KW-1185">Reference proteome</keyword>
<accession>A0A3E1NRR8</accession>
<protein>
    <submittedName>
        <fullName evidence="5">ArsR family transcriptional regulator</fullName>
    </submittedName>
</protein>
<sequence>MELKRFEKISKALGDTNRVKILHHITGKGGCGSCSDINELIDLAQPSVSHHIKILIEAGLIEATKEGRNHKYTLSKTTLNDYIHALQQLRLPACEQA</sequence>
<evidence type="ECO:0000256" key="3">
    <source>
        <dbReference type="ARBA" id="ARBA00023163"/>
    </source>
</evidence>
<dbReference type="InterPro" id="IPR011991">
    <property type="entry name" value="ArsR-like_HTH"/>
</dbReference>
<dbReference type="InterPro" id="IPR036390">
    <property type="entry name" value="WH_DNA-bd_sf"/>
</dbReference>
<comment type="caution">
    <text evidence="5">The sequence shown here is derived from an EMBL/GenBank/DDBJ whole genome shotgun (WGS) entry which is preliminary data.</text>
</comment>
<evidence type="ECO:0000313" key="5">
    <source>
        <dbReference type="EMBL" id="RFM30641.1"/>
    </source>
</evidence>
<evidence type="ECO:0000256" key="2">
    <source>
        <dbReference type="ARBA" id="ARBA00023125"/>
    </source>
</evidence>
<dbReference type="GO" id="GO:0003677">
    <property type="term" value="F:DNA binding"/>
    <property type="evidence" value="ECO:0007669"/>
    <property type="project" value="UniProtKB-KW"/>
</dbReference>
<gene>
    <name evidence="5" type="ORF">DXN05_04715</name>
</gene>
<dbReference type="PANTHER" id="PTHR33154">
    <property type="entry name" value="TRANSCRIPTIONAL REGULATOR, ARSR FAMILY"/>
    <property type="match status" value="1"/>
</dbReference>
<dbReference type="SUPFAM" id="SSF46785">
    <property type="entry name" value="Winged helix' DNA-binding domain"/>
    <property type="match status" value="1"/>
</dbReference>
<dbReference type="AlphaFoldDB" id="A0A3E1NRR8"/>
<dbReference type="OrthoDB" id="9798835at2"/>
<dbReference type="CDD" id="cd00090">
    <property type="entry name" value="HTH_ARSR"/>
    <property type="match status" value="1"/>
</dbReference>
<dbReference type="InterPro" id="IPR051081">
    <property type="entry name" value="HTH_MetalResp_TranReg"/>
</dbReference>
<dbReference type="Gene3D" id="1.10.10.10">
    <property type="entry name" value="Winged helix-like DNA-binding domain superfamily/Winged helix DNA-binding domain"/>
    <property type="match status" value="1"/>
</dbReference>
<feature type="domain" description="HTH arsR-type" evidence="4">
    <location>
        <begin position="1"/>
        <end position="97"/>
    </location>
</feature>
<organism evidence="5 6">
    <name type="scientific">Deminuibacter soli</name>
    <dbReference type="NCBI Taxonomy" id="2291815"/>
    <lineage>
        <taxon>Bacteria</taxon>
        <taxon>Pseudomonadati</taxon>
        <taxon>Bacteroidota</taxon>
        <taxon>Chitinophagia</taxon>
        <taxon>Chitinophagales</taxon>
        <taxon>Chitinophagaceae</taxon>
        <taxon>Deminuibacter</taxon>
    </lineage>
</organism>
<dbReference type="Pfam" id="PF12840">
    <property type="entry name" value="HTH_20"/>
    <property type="match status" value="1"/>
</dbReference>
<dbReference type="PRINTS" id="PR00778">
    <property type="entry name" value="HTHARSR"/>
</dbReference>
<dbReference type="SMART" id="SM00418">
    <property type="entry name" value="HTH_ARSR"/>
    <property type="match status" value="1"/>
</dbReference>
<name>A0A3E1NRR8_9BACT</name>
<evidence type="ECO:0000313" key="6">
    <source>
        <dbReference type="Proteomes" id="UP000261284"/>
    </source>
</evidence>
<reference evidence="5 6" key="1">
    <citation type="submission" date="2018-08" db="EMBL/GenBank/DDBJ databases">
        <title>Chitinophagaceae sp. K23C18032701, a novel bacterium isolated from forest soil.</title>
        <authorList>
            <person name="Wang C."/>
        </authorList>
    </citation>
    <scope>NUCLEOTIDE SEQUENCE [LARGE SCALE GENOMIC DNA]</scope>
    <source>
        <strain evidence="5 6">K23C18032701</strain>
    </source>
</reference>
<dbReference type="GO" id="GO:0003700">
    <property type="term" value="F:DNA-binding transcription factor activity"/>
    <property type="evidence" value="ECO:0007669"/>
    <property type="project" value="InterPro"/>
</dbReference>
<keyword evidence="3" id="KW-0804">Transcription</keyword>
<dbReference type="PROSITE" id="PS50987">
    <property type="entry name" value="HTH_ARSR_2"/>
    <property type="match status" value="1"/>
</dbReference>
<dbReference type="EMBL" id="QTJU01000001">
    <property type="protein sequence ID" value="RFM30641.1"/>
    <property type="molecule type" value="Genomic_DNA"/>
</dbReference>
<dbReference type="PANTHER" id="PTHR33154:SF33">
    <property type="entry name" value="TRANSCRIPTIONAL REPRESSOR SDPR"/>
    <property type="match status" value="1"/>
</dbReference>
<evidence type="ECO:0000259" key="4">
    <source>
        <dbReference type="PROSITE" id="PS50987"/>
    </source>
</evidence>
<dbReference type="NCBIfam" id="NF033788">
    <property type="entry name" value="HTH_metalloreg"/>
    <property type="match status" value="1"/>
</dbReference>
<dbReference type="InterPro" id="IPR001845">
    <property type="entry name" value="HTH_ArsR_DNA-bd_dom"/>
</dbReference>
<proteinExistence type="predicted"/>
<dbReference type="RefSeq" id="WP_116846396.1">
    <property type="nucleotide sequence ID" value="NZ_QTJU01000001.1"/>
</dbReference>
<dbReference type="Proteomes" id="UP000261284">
    <property type="component" value="Unassembled WGS sequence"/>
</dbReference>
<dbReference type="InterPro" id="IPR036388">
    <property type="entry name" value="WH-like_DNA-bd_sf"/>
</dbReference>
<evidence type="ECO:0000256" key="1">
    <source>
        <dbReference type="ARBA" id="ARBA00023015"/>
    </source>
</evidence>